<dbReference type="PANTHER" id="PTHR46213:SF13">
    <property type="entry name" value="DEMETER-LIKE PROTEIN 2-RELATED"/>
    <property type="match status" value="1"/>
</dbReference>
<keyword evidence="1" id="KW-0456">Lyase</keyword>
<evidence type="ECO:0000313" key="2">
    <source>
        <dbReference type="Proteomes" id="UP001558713"/>
    </source>
</evidence>
<gene>
    <name evidence="1" type="ORF">V5N11_019602</name>
</gene>
<dbReference type="GO" id="GO:0016829">
    <property type="term" value="F:lyase activity"/>
    <property type="evidence" value="ECO:0007669"/>
    <property type="project" value="UniProtKB-KW"/>
</dbReference>
<proteinExistence type="predicted"/>
<dbReference type="InterPro" id="IPR044811">
    <property type="entry name" value="DME/ROS1"/>
</dbReference>
<dbReference type="Proteomes" id="UP001558713">
    <property type="component" value="Unassembled WGS sequence"/>
</dbReference>
<dbReference type="AlphaFoldDB" id="A0ABD1C8W6"/>
<dbReference type="PANTHER" id="PTHR46213">
    <property type="entry name" value="TRANSCRIPTIONAL ACTIVATOR DEMETER"/>
    <property type="match status" value="1"/>
</dbReference>
<organism evidence="1 2">
    <name type="scientific">Cardamine amara subsp. amara</name>
    <dbReference type="NCBI Taxonomy" id="228776"/>
    <lineage>
        <taxon>Eukaryota</taxon>
        <taxon>Viridiplantae</taxon>
        <taxon>Streptophyta</taxon>
        <taxon>Embryophyta</taxon>
        <taxon>Tracheophyta</taxon>
        <taxon>Spermatophyta</taxon>
        <taxon>Magnoliopsida</taxon>
        <taxon>eudicotyledons</taxon>
        <taxon>Gunneridae</taxon>
        <taxon>Pentapetalae</taxon>
        <taxon>rosids</taxon>
        <taxon>malvids</taxon>
        <taxon>Brassicales</taxon>
        <taxon>Brassicaceae</taxon>
        <taxon>Cardamineae</taxon>
        <taxon>Cardamine</taxon>
    </lineage>
</organism>
<evidence type="ECO:0000313" key="1">
    <source>
        <dbReference type="EMBL" id="KAL1225918.1"/>
    </source>
</evidence>
<accession>A0ABD1C8W6</accession>
<protein>
    <submittedName>
        <fullName evidence="1">DNA glycosylase/AP lyase ROS1</fullName>
    </submittedName>
</protein>
<comment type="caution">
    <text evidence="1">The sequence shown here is derived from an EMBL/GenBank/DDBJ whole genome shotgun (WGS) entry which is preliminary data.</text>
</comment>
<name>A0ABD1C8W6_CARAN</name>
<sequence length="127" mass="14464">MCSTVNSLVPYSMKSQGNDTLFGREDGSIVPFTPVKKRPARPKVDLDSETDTVWRLLLKNIDNEGIDRLGEQKVKWWEEERNLFRGRADSFISRMLLVQGDRKFTSWKGSVVDSVVGVFLTQNVIDA</sequence>
<keyword evidence="2" id="KW-1185">Reference proteome</keyword>
<reference evidence="1 2" key="1">
    <citation type="submission" date="2024-04" db="EMBL/GenBank/DDBJ databases">
        <title>Genome assembly C_amara_ONT_v2.</title>
        <authorList>
            <person name="Yant L."/>
            <person name="Moore C."/>
            <person name="Slenker M."/>
        </authorList>
    </citation>
    <scope>NUCLEOTIDE SEQUENCE [LARGE SCALE GENOMIC DNA]</scope>
    <source>
        <tissue evidence="1">Leaf</tissue>
    </source>
</reference>
<dbReference type="EMBL" id="JBANAX010000016">
    <property type="protein sequence ID" value="KAL1225918.1"/>
    <property type="molecule type" value="Genomic_DNA"/>
</dbReference>